<evidence type="ECO:0000313" key="2">
    <source>
        <dbReference type="EMBL" id="OGM29371.1"/>
    </source>
</evidence>
<organism evidence="2 3">
    <name type="scientific">Candidatus Woesebacteria bacterium RIFCSPHIGHO2_01_FULL_41_10</name>
    <dbReference type="NCBI Taxonomy" id="1802500"/>
    <lineage>
        <taxon>Bacteria</taxon>
        <taxon>Candidatus Woeseibacteriota</taxon>
    </lineage>
</organism>
<dbReference type="AlphaFoldDB" id="A0A1F7YPV4"/>
<keyword evidence="1" id="KW-0812">Transmembrane</keyword>
<comment type="caution">
    <text evidence="2">The sequence shown here is derived from an EMBL/GenBank/DDBJ whole genome shotgun (WGS) entry which is preliminary data.</text>
</comment>
<sequence>MGRIGLAIIATLLLGFGIAEVILYYHWFETSGIAYDLALILRDVISGEVLFSTFFIKWISQYALAIPGFICMGLGAWLLDSTYDLGIAYYLATFPYRRKQHG</sequence>
<reference evidence="2 3" key="1">
    <citation type="journal article" date="2016" name="Nat. Commun.">
        <title>Thousands of microbial genomes shed light on interconnected biogeochemical processes in an aquifer system.</title>
        <authorList>
            <person name="Anantharaman K."/>
            <person name="Brown C.T."/>
            <person name="Hug L.A."/>
            <person name="Sharon I."/>
            <person name="Castelle C.J."/>
            <person name="Probst A.J."/>
            <person name="Thomas B.C."/>
            <person name="Singh A."/>
            <person name="Wilkins M.J."/>
            <person name="Karaoz U."/>
            <person name="Brodie E.L."/>
            <person name="Williams K.H."/>
            <person name="Hubbard S.S."/>
            <person name="Banfield J.F."/>
        </authorList>
    </citation>
    <scope>NUCLEOTIDE SEQUENCE [LARGE SCALE GENOMIC DNA]</scope>
</reference>
<evidence type="ECO:0000256" key="1">
    <source>
        <dbReference type="SAM" id="Phobius"/>
    </source>
</evidence>
<dbReference type="STRING" id="1802500.A2801_01645"/>
<dbReference type="Proteomes" id="UP000177263">
    <property type="component" value="Unassembled WGS sequence"/>
</dbReference>
<name>A0A1F7YPV4_9BACT</name>
<keyword evidence="1" id="KW-0472">Membrane</keyword>
<protein>
    <submittedName>
        <fullName evidence="2">Uncharacterized protein</fullName>
    </submittedName>
</protein>
<dbReference type="EMBL" id="MGGM01000014">
    <property type="protein sequence ID" value="OGM29371.1"/>
    <property type="molecule type" value="Genomic_DNA"/>
</dbReference>
<accession>A0A1F7YPV4</accession>
<feature type="transmembrane region" description="Helical" evidence="1">
    <location>
        <begin position="7"/>
        <end position="27"/>
    </location>
</feature>
<evidence type="ECO:0000313" key="3">
    <source>
        <dbReference type="Proteomes" id="UP000177263"/>
    </source>
</evidence>
<feature type="transmembrane region" description="Helical" evidence="1">
    <location>
        <begin position="62"/>
        <end position="79"/>
    </location>
</feature>
<proteinExistence type="predicted"/>
<keyword evidence="1" id="KW-1133">Transmembrane helix</keyword>
<gene>
    <name evidence="2" type="ORF">A2801_01645</name>
</gene>